<evidence type="ECO:0000256" key="4">
    <source>
        <dbReference type="ARBA" id="ARBA00022912"/>
    </source>
</evidence>
<dbReference type="InterPro" id="IPR036196">
    <property type="entry name" value="Ptyr_pPase_sf"/>
</dbReference>
<reference evidence="7 8" key="1">
    <citation type="submission" date="2024-09" db="EMBL/GenBank/DDBJ databases">
        <authorList>
            <person name="Sun Q."/>
            <person name="Mori K."/>
        </authorList>
    </citation>
    <scope>NUCLEOTIDE SEQUENCE [LARGE SCALE GENOMIC DNA]</scope>
    <source>
        <strain evidence="7 8">CGMCC 1.9126</strain>
    </source>
</reference>
<proteinExistence type="inferred from homology"/>
<keyword evidence="3 7" id="KW-0378">Hydrolase</keyword>
<dbReference type="Pfam" id="PF01451">
    <property type="entry name" value="LMWPc"/>
    <property type="match status" value="1"/>
</dbReference>
<dbReference type="EC" id="3.1.3.48" evidence="2"/>
<feature type="domain" description="Phosphotyrosine protein phosphatase I" evidence="6">
    <location>
        <begin position="2"/>
        <end position="149"/>
    </location>
</feature>
<comment type="caution">
    <text evidence="7">The sequence shown here is derived from an EMBL/GenBank/DDBJ whole genome shotgun (WGS) entry which is preliminary data.</text>
</comment>
<dbReference type="InterPro" id="IPR050438">
    <property type="entry name" value="LMW_PTPase"/>
</dbReference>
<keyword evidence="4" id="KW-0904">Protein phosphatase</keyword>
<keyword evidence="8" id="KW-1185">Reference proteome</keyword>
<comment type="similarity">
    <text evidence="1">Belongs to the low molecular weight phosphotyrosine protein phosphatase family.</text>
</comment>
<dbReference type="InterPro" id="IPR023485">
    <property type="entry name" value="Ptyr_pPase"/>
</dbReference>
<dbReference type="RefSeq" id="WP_340902440.1">
    <property type="nucleotide sequence ID" value="NZ_JBHLUU010000007.1"/>
</dbReference>
<comment type="catalytic activity">
    <reaction evidence="5">
        <text>O-phospho-L-tyrosyl-[protein] + H2O = L-tyrosyl-[protein] + phosphate</text>
        <dbReference type="Rhea" id="RHEA:10684"/>
        <dbReference type="Rhea" id="RHEA-COMP:10136"/>
        <dbReference type="Rhea" id="RHEA-COMP:20101"/>
        <dbReference type="ChEBI" id="CHEBI:15377"/>
        <dbReference type="ChEBI" id="CHEBI:43474"/>
        <dbReference type="ChEBI" id="CHEBI:46858"/>
        <dbReference type="ChEBI" id="CHEBI:61978"/>
        <dbReference type="EC" id="3.1.3.48"/>
    </reaction>
</comment>
<dbReference type="GO" id="GO:0004725">
    <property type="term" value="F:protein tyrosine phosphatase activity"/>
    <property type="evidence" value="ECO:0007669"/>
    <property type="project" value="UniProtKB-EC"/>
</dbReference>
<sequence length="161" mass="18215">MVKVLFVCLGNICRSPMAEAMFRDLVKREGLEHKITVDSAGTGDWHLGKPPHQGTQDILSQHQISFEGQVARQILAADLNEFDYIVAMDSQNEKNIHKLKSLQSSVKIVKLLDYVPEAEKVDVPDPYFTGNFQEVFDLLKIGCERLLKEIQTNENASWEGK</sequence>
<dbReference type="Proteomes" id="UP001589738">
    <property type="component" value="Unassembled WGS sequence"/>
</dbReference>
<evidence type="ECO:0000256" key="5">
    <source>
        <dbReference type="ARBA" id="ARBA00051722"/>
    </source>
</evidence>
<dbReference type="PANTHER" id="PTHR11717">
    <property type="entry name" value="LOW MOLECULAR WEIGHT PROTEIN TYROSINE PHOSPHATASE"/>
    <property type="match status" value="1"/>
</dbReference>
<evidence type="ECO:0000256" key="1">
    <source>
        <dbReference type="ARBA" id="ARBA00011063"/>
    </source>
</evidence>
<evidence type="ECO:0000313" key="8">
    <source>
        <dbReference type="Proteomes" id="UP001589738"/>
    </source>
</evidence>
<name>A0ABV6KKT6_9BACI</name>
<evidence type="ECO:0000259" key="6">
    <source>
        <dbReference type="SMART" id="SM00226"/>
    </source>
</evidence>
<organism evidence="7 8">
    <name type="scientific">Robertmurraya beringensis</name>
    <dbReference type="NCBI Taxonomy" id="641660"/>
    <lineage>
        <taxon>Bacteria</taxon>
        <taxon>Bacillati</taxon>
        <taxon>Bacillota</taxon>
        <taxon>Bacilli</taxon>
        <taxon>Bacillales</taxon>
        <taxon>Bacillaceae</taxon>
        <taxon>Robertmurraya</taxon>
    </lineage>
</organism>
<dbReference type="EMBL" id="JBHLUU010000007">
    <property type="protein sequence ID" value="MFC0473928.1"/>
    <property type="molecule type" value="Genomic_DNA"/>
</dbReference>
<evidence type="ECO:0000313" key="7">
    <source>
        <dbReference type="EMBL" id="MFC0473928.1"/>
    </source>
</evidence>
<dbReference type="SMART" id="SM00226">
    <property type="entry name" value="LMWPc"/>
    <property type="match status" value="1"/>
</dbReference>
<dbReference type="PANTHER" id="PTHR11717:SF7">
    <property type="entry name" value="LOW MOLECULAR WEIGHT PHOSPHOTYROSINE PROTEIN PHOSPHATASE"/>
    <property type="match status" value="1"/>
</dbReference>
<protein>
    <recommendedName>
        <fullName evidence="2">protein-tyrosine-phosphatase</fullName>
        <ecNumber evidence="2">3.1.3.48</ecNumber>
    </recommendedName>
</protein>
<evidence type="ECO:0000256" key="2">
    <source>
        <dbReference type="ARBA" id="ARBA00013064"/>
    </source>
</evidence>
<dbReference type="SUPFAM" id="SSF52788">
    <property type="entry name" value="Phosphotyrosine protein phosphatases I"/>
    <property type="match status" value="1"/>
</dbReference>
<evidence type="ECO:0000256" key="3">
    <source>
        <dbReference type="ARBA" id="ARBA00022801"/>
    </source>
</evidence>
<gene>
    <name evidence="7" type="ORF">ACFFHF_01045</name>
</gene>
<dbReference type="InterPro" id="IPR017867">
    <property type="entry name" value="Tyr_phospatase_low_mol_wt"/>
</dbReference>
<dbReference type="PRINTS" id="PR00719">
    <property type="entry name" value="LMWPTPASE"/>
</dbReference>
<accession>A0ABV6KKT6</accession>
<dbReference type="CDD" id="cd16343">
    <property type="entry name" value="LMWPTP"/>
    <property type="match status" value="1"/>
</dbReference>
<dbReference type="Gene3D" id="3.40.50.2300">
    <property type="match status" value="1"/>
</dbReference>